<feature type="transmembrane region" description="Helical" evidence="1">
    <location>
        <begin position="132"/>
        <end position="149"/>
    </location>
</feature>
<evidence type="ECO:0000256" key="1">
    <source>
        <dbReference type="SAM" id="Phobius"/>
    </source>
</evidence>
<dbReference type="AlphaFoldDB" id="A0A8H4P9X5"/>
<evidence type="ECO:0000313" key="2">
    <source>
        <dbReference type="EMBL" id="KAF4461581.1"/>
    </source>
</evidence>
<name>A0A8H4P9X5_9HYPO</name>
<dbReference type="Proteomes" id="UP000554235">
    <property type="component" value="Unassembled WGS sequence"/>
</dbReference>
<organism evidence="2 3">
    <name type="scientific">Fusarium albosuccineum</name>
    <dbReference type="NCBI Taxonomy" id="1237068"/>
    <lineage>
        <taxon>Eukaryota</taxon>
        <taxon>Fungi</taxon>
        <taxon>Dikarya</taxon>
        <taxon>Ascomycota</taxon>
        <taxon>Pezizomycotina</taxon>
        <taxon>Sordariomycetes</taxon>
        <taxon>Hypocreomycetidae</taxon>
        <taxon>Hypocreales</taxon>
        <taxon>Nectriaceae</taxon>
        <taxon>Fusarium</taxon>
        <taxon>Fusarium decemcellulare species complex</taxon>
    </lineage>
</organism>
<feature type="transmembrane region" description="Helical" evidence="1">
    <location>
        <begin position="92"/>
        <end position="112"/>
    </location>
</feature>
<reference evidence="2 3" key="1">
    <citation type="submission" date="2020-01" db="EMBL/GenBank/DDBJ databases">
        <title>Identification and distribution of gene clusters putatively required for synthesis of sphingolipid metabolism inhibitors in phylogenetically diverse species of the filamentous fungus Fusarium.</title>
        <authorList>
            <person name="Kim H.-S."/>
            <person name="Busman M."/>
            <person name="Brown D.W."/>
            <person name="Divon H."/>
            <person name="Uhlig S."/>
            <person name="Proctor R.H."/>
        </authorList>
    </citation>
    <scope>NUCLEOTIDE SEQUENCE [LARGE SCALE GENOMIC DNA]</scope>
    <source>
        <strain evidence="2 3">NRRL 20459</strain>
    </source>
</reference>
<evidence type="ECO:0000313" key="3">
    <source>
        <dbReference type="Proteomes" id="UP000554235"/>
    </source>
</evidence>
<gene>
    <name evidence="2" type="ORF">FALBO_11617</name>
</gene>
<keyword evidence="3" id="KW-1185">Reference proteome</keyword>
<feature type="transmembrane region" description="Helical" evidence="1">
    <location>
        <begin position="23"/>
        <end position="45"/>
    </location>
</feature>
<sequence>MTSTTAALPKDQRFAVKVKKNKNFNAIGLSIFLIINISALVVSALSCARNDGTRPEELALCIVTGLFVLPLVASAGLAFTIKPNKRGLQKNIFAIIVTSLYTISSLVFAILIGRRIFKDRSEGSLSFFRSGIMIISIVVIVFGIIVLSVNRPLFKALRWCNRSPVENGPNPAYAAQTWELPINGRGPSAKN</sequence>
<comment type="caution">
    <text evidence="2">The sequence shown here is derived from an EMBL/GenBank/DDBJ whole genome shotgun (WGS) entry which is preliminary data.</text>
</comment>
<protein>
    <submittedName>
        <fullName evidence="2">Uncharacterized protein</fullName>
    </submittedName>
</protein>
<dbReference type="EMBL" id="JAADYS010001690">
    <property type="protein sequence ID" value="KAF4461581.1"/>
    <property type="molecule type" value="Genomic_DNA"/>
</dbReference>
<dbReference type="OrthoDB" id="5085482at2759"/>
<keyword evidence="1" id="KW-0472">Membrane</keyword>
<accession>A0A8H4P9X5</accession>
<feature type="transmembrane region" description="Helical" evidence="1">
    <location>
        <begin position="57"/>
        <end position="80"/>
    </location>
</feature>
<keyword evidence="1" id="KW-0812">Transmembrane</keyword>
<proteinExistence type="predicted"/>
<keyword evidence="1" id="KW-1133">Transmembrane helix</keyword>